<keyword evidence="2" id="KW-0805">Transcription regulation</keyword>
<dbReference type="InterPro" id="IPR058163">
    <property type="entry name" value="LysR-type_TF_proteobact-type"/>
</dbReference>
<dbReference type="RefSeq" id="WP_199027021.1">
    <property type="nucleotide sequence ID" value="NZ_JAELXN010000006.1"/>
</dbReference>
<dbReference type="AlphaFoldDB" id="A0A8I1FTH5"/>
<evidence type="ECO:0000259" key="5">
    <source>
        <dbReference type="PROSITE" id="PS50931"/>
    </source>
</evidence>
<dbReference type="Pfam" id="PF03466">
    <property type="entry name" value="LysR_substrate"/>
    <property type="match status" value="1"/>
</dbReference>
<dbReference type="PANTHER" id="PTHR30537">
    <property type="entry name" value="HTH-TYPE TRANSCRIPTIONAL REGULATOR"/>
    <property type="match status" value="1"/>
</dbReference>
<evidence type="ECO:0000256" key="1">
    <source>
        <dbReference type="ARBA" id="ARBA00009437"/>
    </source>
</evidence>
<dbReference type="Pfam" id="PF00126">
    <property type="entry name" value="HTH_1"/>
    <property type="match status" value="1"/>
</dbReference>
<reference evidence="6" key="1">
    <citation type="submission" date="2020-12" db="EMBL/GenBank/DDBJ databases">
        <title>Molecular epidemiology of VIM- metallo-b-lactamase-producing Enterobacter cloacae complex isolated in France between 2015 and 2018.</title>
        <authorList>
            <person name="Emeraud C."/>
            <person name="Petit C."/>
            <person name="Bonnin R."/>
            <person name="Naas T."/>
            <person name="Dortet L."/>
        </authorList>
    </citation>
    <scope>NUCLEOTIDE SEQUENCE</scope>
    <source>
        <strain evidence="6">170C2</strain>
    </source>
</reference>
<accession>A0A8I1FTH5</accession>
<keyword evidence="3" id="KW-0238">DNA-binding</keyword>
<dbReference type="FunFam" id="1.10.10.10:FF:000001">
    <property type="entry name" value="LysR family transcriptional regulator"/>
    <property type="match status" value="1"/>
</dbReference>
<feature type="domain" description="HTH lysR-type" evidence="5">
    <location>
        <begin position="6"/>
        <end position="63"/>
    </location>
</feature>
<dbReference type="GO" id="GO:0003700">
    <property type="term" value="F:DNA-binding transcription factor activity"/>
    <property type="evidence" value="ECO:0007669"/>
    <property type="project" value="InterPro"/>
</dbReference>
<proteinExistence type="inferred from homology"/>
<dbReference type="InterPro" id="IPR036388">
    <property type="entry name" value="WH-like_DNA-bd_sf"/>
</dbReference>
<comment type="caution">
    <text evidence="6">The sequence shown here is derived from an EMBL/GenBank/DDBJ whole genome shotgun (WGS) entry which is preliminary data.</text>
</comment>
<evidence type="ECO:0000313" key="7">
    <source>
        <dbReference type="Proteomes" id="UP000641429"/>
    </source>
</evidence>
<sequence length="304" mass="33524">MSFDGRLLSGLSVLAAVVEAGSFSRAGEVLGLSASGVSRSIDRLEERLGVRLLNRTTRTMNLTNEGRALYERASPHLEGIEVAASYVSGAAIAVRGSLRVSVNPIFARYILAPKLPLLRERHPELELTVVQQPDVGDLVTEGIDVAVRFGPQLPSTISSKLLFQTRVLTVASPAYLKRHGRPEHPEELVTHECIQYIDPRRGKPFEWEFRRDREVLAIDTHGHLTTTDVDLMVQSCVSGVGIAQVLSLSVTQLIADGMLVELFPEWPGETYPLYITRPSRRLPPAAVEAFMEFCAEICVNNEVN</sequence>
<evidence type="ECO:0000256" key="4">
    <source>
        <dbReference type="ARBA" id="ARBA00023163"/>
    </source>
</evidence>
<keyword evidence="4" id="KW-0804">Transcription</keyword>
<organism evidence="6 7">
    <name type="scientific">Enterobacter asburiae</name>
    <dbReference type="NCBI Taxonomy" id="61645"/>
    <lineage>
        <taxon>Bacteria</taxon>
        <taxon>Pseudomonadati</taxon>
        <taxon>Pseudomonadota</taxon>
        <taxon>Gammaproteobacteria</taxon>
        <taxon>Enterobacterales</taxon>
        <taxon>Enterobacteriaceae</taxon>
        <taxon>Enterobacter</taxon>
        <taxon>Enterobacter cloacae complex</taxon>
    </lineage>
</organism>
<dbReference type="Proteomes" id="UP000641429">
    <property type="component" value="Unassembled WGS sequence"/>
</dbReference>
<evidence type="ECO:0000256" key="2">
    <source>
        <dbReference type="ARBA" id="ARBA00023015"/>
    </source>
</evidence>
<protein>
    <submittedName>
        <fullName evidence="6">LysR family transcriptional regulator</fullName>
    </submittedName>
</protein>
<dbReference type="Gene3D" id="1.10.10.10">
    <property type="entry name" value="Winged helix-like DNA-binding domain superfamily/Winged helix DNA-binding domain"/>
    <property type="match status" value="1"/>
</dbReference>
<dbReference type="InterPro" id="IPR000847">
    <property type="entry name" value="LysR_HTH_N"/>
</dbReference>
<gene>
    <name evidence="6" type="ORF">JGT27_01570</name>
</gene>
<comment type="similarity">
    <text evidence="1">Belongs to the LysR transcriptional regulatory family.</text>
</comment>
<evidence type="ECO:0000313" key="6">
    <source>
        <dbReference type="EMBL" id="MBJ6594379.1"/>
    </source>
</evidence>
<dbReference type="CDD" id="cd08422">
    <property type="entry name" value="PBP2_CrgA_like"/>
    <property type="match status" value="1"/>
</dbReference>
<evidence type="ECO:0000256" key="3">
    <source>
        <dbReference type="ARBA" id="ARBA00023125"/>
    </source>
</evidence>
<dbReference type="InterPro" id="IPR036390">
    <property type="entry name" value="WH_DNA-bd_sf"/>
</dbReference>
<dbReference type="SUPFAM" id="SSF46785">
    <property type="entry name" value="Winged helix' DNA-binding domain"/>
    <property type="match status" value="1"/>
</dbReference>
<dbReference type="SUPFAM" id="SSF53850">
    <property type="entry name" value="Periplasmic binding protein-like II"/>
    <property type="match status" value="1"/>
</dbReference>
<dbReference type="EMBL" id="JAELXN010000006">
    <property type="protein sequence ID" value="MBJ6594379.1"/>
    <property type="molecule type" value="Genomic_DNA"/>
</dbReference>
<dbReference type="Gene3D" id="3.40.190.290">
    <property type="match status" value="1"/>
</dbReference>
<name>A0A8I1FTH5_ENTAS</name>
<dbReference type="PROSITE" id="PS50931">
    <property type="entry name" value="HTH_LYSR"/>
    <property type="match status" value="1"/>
</dbReference>
<dbReference type="PANTHER" id="PTHR30537:SF5">
    <property type="entry name" value="HTH-TYPE TRANSCRIPTIONAL ACTIVATOR TTDR-RELATED"/>
    <property type="match status" value="1"/>
</dbReference>
<dbReference type="InterPro" id="IPR005119">
    <property type="entry name" value="LysR_subst-bd"/>
</dbReference>
<dbReference type="GO" id="GO:0003677">
    <property type="term" value="F:DNA binding"/>
    <property type="evidence" value="ECO:0007669"/>
    <property type="project" value="UniProtKB-KW"/>
</dbReference>